<feature type="compositionally biased region" description="Low complexity" evidence="6">
    <location>
        <begin position="360"/>
        <end position="377"/>
    </location>
</feature>
<dbReference type="InterPro" id="IPR013105">
    <property type="entry name" value="TPR_2"/>
</dbReference>
<accession>A0ABQ8QGZ0</accession>
<feature type="region of interest" description="Disordered" evidence="6">
    <location>
        <begin position="358"/>
        <end position="378"/>
    </location>
</feature>
<evidence type="ECO:0000256" key="5">
    <source>
        <dbReference type="PROSITE-ProRule" id="PRU00339"/>
    </source>
</evidence>
<dbReference type="InterPro" id="IPR011990">
    <property type="entry name" value="TPR-like_helical_dom_sf"/>
</dbReference>
<dbReference type="Pfam" id="PF13877">
    <property type="entry name" value="RPAP3_C"/>
    <property type="match status" value="1"/>
</dbReference>
<dbReference type="InterPro" id="IPR051966">
    <property type="entry name" value="RPAP3"/>
</dbReference>
<dbReference type="PANTHER" id="PTHR46423:SF1">
    <property type="entry name" value="RNA POLYMERASE II-ASSOCIATED PROTEIN 3"/>
    <property type="match status" value="1"/>
</dbReference>
<evidence type="ECO:0000256" key="6">
    <source>
        <dbReference type="SAM" id="MobiDB-lite"/>
    </source>
</evidence>
<comment type="caution">
    <text evidence="8">The sequence shown here is derived from an EMBL/GenBank/DDBJ whole genome shotgun (WGS) entry which is preliminary data.</text>
</comment>
<feature type="compositionally biased region" description="Basic and acidic residues" evidence="6">
    <location>
        <begin position="227"/>
        <end position="238"/>
    </location>
</feature>
<sequence>MPTTKAQAAKDKGNEAFKNGDYVSAIGYYTQAILEDSKDWTFPLNRAAAYLKLGKNDDAERDCNTVLTLNTTNVKALFRRAQARRALEKLDEAQKDLEQAIALDPSNQAVKTELSVVKDQLWKKSSSEVVHPMRRRVPIKIIESSSKDFSAEGKRASTVNTSSKPLNLTTSSSPTASNNTPSTNSAATQSTKSSTIASISANTASSIPDSPNPPPQDSAKSKNSFQEAKRARNDKESNTIRVGGGIFRASGKNTIFTPRSSTNNENIPPSGNNSGAQAARDNPAPTWGRDVRLGTDTTTLFEFAKGWSRLSDSSIEERFRYIMAINPSSYPNMIQYSLEPSLLTGMFKTLREALDELRVSSSPSSSSPSPSSDPSSSGYSNITSLIASVLRAYLKVRRIRTVVMFLSPAEREMMKGVVEEVFRTTISEARGIPMEKEDVAEDGNIREAWMSMFK</sequence>
<evidence type="ECO:0000313" key="8">
    <source>
        <dbReference type="EMBL" id="KAJ3997749.1"/>
    </source>
</evidence>
<evidence type="ECO:0000256" key="1">
    <source>
        <dbReference type="ARBA" id="ARBA00022737"/>
    </source>
</evidence>
<dbReference type="Pfam" id="PF07719">
    <property type="entry name" value="TPR_2"/>
    <property type="match status" value="1"/>
</dbReference>
<proteinExistence type="inferred from homology"/>
<feature type="compositionally biased region" description="Low complexity" evidence="6">
    <location>
        <begin position="160"/>
        <end position="207"/>
    </location>
</feature>
<dbReference type="Gene3D" id="1.25.40.10">
    <property type="entry name" value="Tetratricopeptide repeat domain"/>
    <property type="match status" value="1"/>
</dbReference>
<keyword evidence="9" id="KW-1185">Reference proteome</keyword>
<organism evidence="8 9">
    <name type="scientific">Lentinula boryana</name>
    <dbReference type="NCBI Taxonomy" id="40481"/>
    <lineage>
        <taxon>Eukaryota</taxon>
        <taxon>Fungi</taxon>
        <taxon>Dikarya</taxon>
        <taxon>Basidiomycota</taxon>
        <taxon>Agaricomycotina</taxon>
        <taxon>Agaricomycetes</taxon>
        <taxon>Agaricomycetidae</taxon>
        <taxon>Agaricales</taxon>
        <taxon>Marasmiineae</taxon>
        <taxon>Omphalotaceae</taxon>
        <taxon>Lentinula</taxon>
    </lineage>
</organism>
<feature type="repeat" description="TPR" evidence="5">
    <location>
        <begin position="74"/>
        <end position="107"/>
    </location>
</feature>
<keyword evidence="2 5" id="KW-0802">TPR repeat</keyword>
<dbReference type="Proteomes" id="UP001163828">
    <property type="component" value="Unassembled WGS sequence"/>
</dbReference>
<name>A0ABQ8QGZ0_9AGAR</name>
<comment type="similarity">
    <text evidence="3">Belongs to the RPAP3 family.</text>
</comment>
<evidence type="ECO:0000259" key="7">
    <source>
        <dbReference type="Pfam" id="PF13877"/>
    </source>
</evidence>
<dbReference type="PROSITE" id="PS50005">
    <property type="entry name" value="TPR"/>
    <property type="match status" value="1"/>
</dbReference>
<feature type="region of interest" description="Disordered" evidence="6">
    <location>
        <begin position="148"/>
        <end position="291"/>
    </location>
</feature>
<reference evidence="8" key="1">
    <citation type="submission" date="2022-08" db="EMBL/GenBank/DDBJ databases">
        <authorList>
            <consortium name="DOE Joint Genome Institute"/>
            <person name="Min B."/>
            <person name="Riley R."/>
            <person name="Sierra-Patev S."/>
            <person name="Naranjo-Ortiz M."/>
            <person name="Looney B."/>
            <person name="Konkel Z."/>
            <person name="Slot J.C."/>
            <person name="Sakamoto Y."/>
            <person name="Steenwyk J.L."/>
            <person name="Rokas A."/>
            <person name="Carro J."/>
            <person name="Camarero S."/>
            <person name="Ferreira P."/>
            <person name="Molpeceres G."/>
            <person name="Ruiz-Duenas F.J."/>
            <person name="Serrano A."/>
            <person name="Henrissat B."/>
            <person name="Drula E."/>
            <person name="Hughes K.W."/>
            <person name="Mata J.L."/>
            <person name="Ishikawa N.K."/>
            <person name="Vargas-Isla R."/>
            <person name="Ushijima S."/>
            <person name="Smith C.A."/>
            <person name="Ahrendt S."/>
            <person name="Andreopoulos W."/>
            <person name="He G."/>
            <person name="Labutti K."/>
            <person name="Lipzen A."/>
            <person name="Ng V."/>
            <person name="Sandor L."/>
            <person name="Barry K."/>
            <person name="Martinez A.T."/>
            <person name="Xiao Y."/>
            <person name="Gibbons J.G."/>
            <person name="Terashima K."/>
            <person name="Hibbett D.S."/>
            <person name="Grigoriev I.V."/>
        </authorList>
    </citation>
    <scope>NUCLEOTIDE SEQUENCE</scope>
    <source>
        <strain evidence="8">TFB10827</strain>
    </source>
</reference>
<evidence type="ECO:0000313" key="9">
    <source>
        <dbReference type="Proteomes" id="UP001163828"/>
    </source>
</evidence>
<dbReference type="SUPFAM" id="SSF48452">
    <property type="entry name" value="TPR-like"/>
    <property type="match status" value="1"/>
</dbReference>
<dbReference type="EMBL" id="MU790575">
    <property type="protein sequence ID" value="KAJ3997749.1"/>
    <property type="molecule type" value="Genomic_DNA"/>
</dbReference>
<gene>
    <name evidence="8" type="ORF">F5050DRAFT_1369317</name>
</gene>
<evidence type="ECO:0000256" key="2">
    <source>
        <dbReference type="ARBA" id="ARBA00022803"/>
    </source>
</evidence>
<evidence type="ECO:0000256" key="4">
    <source>
        <dbReference type="ARBA" id="ARBA00040133"/>
    </source>
</evidence>
<dbReference type="PANTHER" id="PTHR46423">
    <property type="entry name" value="RNA POLYMERASE II-ASSOCIATED PROTEIN 3"/>
    <property type="match status" value="1"/>
</dbReference>
<dbReference type="InterPro" id="IPR019734">
    <property type="entry name" value="TPR_rpt"/>
</dbReference>
<dbReference type="InterPro" id="IPR025986">
    <property type="entry name" value="RPAP3-like_C"/>
</dbReference>
<dbReference type="Pfam" id="PF13432">
    <property type="entry name" value="TPR_16"/>
    <property type="match status" value="1"/>
</dbReference>
<feature type="compositionally biased region" description="Polar residues" evidence="6">
    <location>
        <begin position="251"/>
        <end position="276"/>
    </location>
</feature>
<keyword evidence="1" id="KW-0677">Repeat</keyword>
<feature type="domain" description="RNA-polymerase II-associated protein 3-like C-terminal" evidence="7">
    <location>
        <begin position="298"/>
        <end position="411"/>
    </location>
</feature>
<protein>
    <recommendedName>
        <fullName evidence="4">RNA polymerase II-associated protein 3</fullName>
    </recommendedName>
</protein>
<evidence type="ECO:0000256" key="3">
    <source>
        <dbReference type="ARBA" id="ARBA00038275"/>
    </source>
</evidence>
<dbReference type="SMART" id="SM00028">
    <property type="entry name" value="TPR"/>
    <property type="match status" value="3"/>
</dbReference>